<evidence type="ECO:0000313" key="2">
    <source>
        <dbReference type="Proteomes" id="UP001314170"/>
    </source>
</evidence>
<keyword evidence="2" id="KW-1185">Reference proteome</keyword>
<evidence type="ECO:0000313" key="1">
    <source>
        <dbReference type="EMBL" id="CAK7330509.1"/>
    </source>
</evidence>
<accession>A0AAV1RAV8</accession>
<dbReference type="AlphaFoldDB" id="A0AAV1RAV8"/>
<comment type="caution">
    <text evidence="1">The sequence shown here is derived from an EMBL/GenBank/DDBJ whole genome shotgun (WGS) entry which is preliminary data.</text>
</comment>
<sequence>MAPLPSLKKTRNTFGVGPPSSLHPLDSLTHDELALQSIHPKRNVDNMMHARKLGLGHHEGRLMSYTSWRRALRGRRGSFLIGYLYLADQLTNEGWPTMHILRRARWREPEVILTWIGLN</sequence>
<dbReference type="EMBL" id="CAWUPB010000913">
    <property type="protein sequence ID" value="CAK7330509.1"/>
    <property type="molecule type" value="Genomic_DNA"/>
</dbReference>
<organism evidence="1 2">
    <name type="scientific">Dovyalis caffra</name>
    <dbReference type="NCBI Taxonomy" id="77055"/>
    <lineage>
        <taxon>Eukaryota</taxon>
        <taxon>Viridiplantae</taxon>
        <taxon>Streptophyta</taxon>
        <taxon>Embryophyta</taxon>
        <taxon>Tracheophyta</taxon>
        <taxon>Spermatophyta</taxon>
        <taxon>Magnoliopsida</taxon>
        <taxon>eudicotyledons</taxon>
        <taxon>Gunneridae</taxon>
        <taxon>Pentapetalae</taxon>
        <taxon>rosids</taxon>
        <taxon>fabids</taxon>
        <taxon>Malpighiales</taxon>
        <taxon>Salicaceae</taxon>
        <taxon>Flacourtieae</taxon>
        <taxon>Dovyalis</taxon>
    </lineage>
</organism>
<protein>
    <submittedName>
        <fullName evidence="1">Uncharacterized protein</fullName>
    </submittedName>
</protein>
<proteinExistence type="predicted"/>
<gene>
    <name evidence="1" type="ORF">DCAF_LOCUS7994</name>
</gene>
<name>A0AAV1RAV8_9ROSI</name>
<dbReference type="Proteomes" id="UP001314170">
    <property type="component" value="Unassembled WGS sequence"/>
</dbReference>
<reference evidence="1 2" key="1">
    <citation type="submission" date="2024-01" db="EMBL/GenBank/DDBJ databases">
        <authorList>
            <person name="Waweru B."/>
        </authorList>
    </citation>
    <scope>NUCLEOTIDE SEQUENCE [LARGE SCALE GENOMIC DNA]</scope>
</reference>